<evidence type="ECO:0000256" key="10">
    <source>
        <dbReference type="ARBA" id="ARBA00023128"/>
    </source>
</evidence>
<evidence type="ECO:0000256" key="6">
    <source>
        <dbReference type="ARBA" id="ARBA00022964"/>
    </source>
</evidence>
<dbReference type="GO" id="GO:0005739">
    <property type="term" value="C:mitochondrion"/>
    <property type="evidence" value="ECO:0007669"/>
    <property type="project" value="UniProtKB-SubCell"/>
</dbReference>
<comment type="cofactor">
    <cofactor evidence="1">
        <name>Fe(2+)</name>
        <dbReference type="ChEBI" id="CHEBI:29033"/>
    </cofactor>
</comment>
<evidence type="ECO:0000259" key="16">
    <source>
        <dbReference type="SMART" id="SM00849"/>
    </source>
</evidence>
<evidence type="ECO:0000256" key="9">
    <source>
        <dbReference type="ARBA" id="ARBA00023004"/>
    </source>
</evidence>
<dbReference type="Gene3D" id="3.60.15.10">
    <property type="entry name" value="Ribonuclease Z/Hydroxyacylglutathione hydrolase-like"/>
    <property type="match status" value="1"/>
</dbReference>
<keyword evidence="4" id="KW-0479">Metal-binding</keyword>
<comment type="similarity">
    <text evidence="3">Belongs to the metallo-beta-lactamase superfamily. Glyoxalase II family.</text>
</comment>
<evidence type="ECO:0000256" key="11">
    <source>
        <dbReference type="ARBA" id="ARBA00050990"/>
    </source>
</evidence>
<evidence type="ECO:0000256" key="8">
    <source>
        <dbReference type="ARBA" id="ARBA00023002"/>
    </source>
</evidence>
<feature type="domain" description="Metallo-beta-lactamase" evidence="16">
    <location>
        <begin position="18"/>
        <end position="179"/>
    </location>
</feature>
<dbReference type="InterPro" id="IPR044528">
    <property type="entry name" value="POD-like_MBL-fold"/>
</dbReference>
<dbReference type="EC" id="1.13.11.18" evidence="13"/>
<keyword evidence="17" id="KW-1185">Reference proteome</keyword>
<dbReference type="InterPro" id="IPR051682">
    <property type="entry name" value="Mito_Persulfide_Diox"/>
</dbReference>
<comment type="subunit">
    <text evidence="12">Homodimer. Monomer. Interacts with TST. May interact with RELA.</text>
</comment>
<evidence type="ECO:0000256" key="15">
    <source>
        <dbReference type="ARBA" id="ARBA00077964"/>
    </source>
</evidence>
<dbReference type="InterPro" id="IPR001279">
    <property type="entry name" value="Metallo-B-lactamas"/>
</dbReference>
<dbReference type="Pfam" id="PF00753">
    <property type="entry name" value="Lactamase_B"/>
    <property type="match status" value="1"/>
</dbReference>
<evidence type="ECO:0000256" key="12">
    <source>
        <dbReference type="ARBA" id="ARBA00065219"/>
    </source>
</evidence>
<dbReference type="FunFam" id="3.60.15.10:FF:000013">
    <property type="entry name" value="Persulfide dioxygenase ETHE1, mitochondrial"/>
    <property type="match status" value="1"/>
</dbReference>
<dbReference type="PANTHER" id="PTHR43084:SF1">
    <property type="entry name" value="PERSULFIDE DIOXYGENASE ETHE1, MITOCHONDRIAL"/>
    <property type="match status" value="1"/>
</dbReference>
<comment type="subcellular location">
    <subcellularLocation>
        <location evidence="2">Mitochondrion</location>
    </subcellularLocation>
</comment>
<evidence type="ECO:0000256" key="13">
    <source>
        <dbReference type="ARBA" id="ARBA00066686"/>
    </source>
</evidence>
<keyword evidence="6" id="KW-0223">Dioxygenase</keyword>
<keyword evidence="9" id="KW-0408">Iron</keyword>
<sequence>MVAHRVFIFRQLFEPVSCTYSYIVGCSASKKAVIIDPVLEMVERDTKLITQLGLDLVYGINTHIHADHVTATGELKNHFPSMHSVINENADGKADIFVGNNDVICFGNGRLEVRTTPGHTTGCTTFVNHQHRLAFTGDTLLIRGCGRTDFQGGSPKMLYESVHNSIFSLPDDYLIYPGHDYSGQTVTSVGEEKQFNPRLNSGEQHFIDIMKNLKLPHPRMIERAVPANKVCGVYELMDEKLKKEICNKAKAA</sequence>
<keyword evidence="7" id="KW-0007">Acetylation</keyword>
<dbReference type="GO" id="GO:0070813">
    <property type="term" value="P:hydrogen sulfide metabolic process"/>
    <property type="evidence" value="ECO:0007669"/>
    <property type="project" value="TreeGrafter"/>
</dbReference>
<dbReference type="GO" id="GO:0050313">
    <property type="term" value="F:sulfur dioxygenase activity"/>
    <property type="evidence" value="ECO:0007669"/>
    <property type="project" value="UniProtKB-EC"/>
</dbReference>
<keyword evidence="8" id="KW-0560">Oxidoreductase</keyword>
<dbReference type="GO" id="GO:0006749">
    <property type="term" value="P:glutathione metabolic process"/>
    <property type="evidence" value="ECO:0007669"/>
    <property type="project" value="InterPro"/>
</dbReference>
<dbReference type="PANTHER" id="PTHR43084">
    <property type="entry name" value="PERSULFIDE DIOXYGENASE ETHE1"/>
    <property type="match status" value="1"/>
</dbReference>
<evidence type="ECO:0000256" key="5">
    <source>
        <dbReference type="ARBA" id="ARBA00022946"/>
    </source>
</evidence>
<dbReference type="AlphaFoldDB" id="A0A914YZY4"/>
<keyword evidence="5" id="KW-0809">Transit peptide</keyword>
<dbReference type="SMART" id="SM00849">
    <property type="entry name" value="Lactamase_B"/>
    <property type="match status" value="1"/>
</dbReference>
<dbReference type="GO" id="GO:0046872">
    <property type="term" value="F:metal ion binding"/>
    <property type="evidence" value="ECO:0007669"/>
    <property type="project" value="UniProtKB-KW"/>
</dbReference>
<dbReference type="CDD" id="cd07724">
    <property type="entry name" value="POD-like_MBL-fold"/>
    <property type="match status" value="1"/>
</dbReference>
<protein>
    <recommendedName>
        <fullName evidence="14">Persulfide dioxygenase ETHE1, mitochondrial</fullName>
        <ecNumber evidence="13">1.13.11.18</ecNumber>
    </recommendedName>
    <alternativeName>
        <fullName evidence="15">Sulfur dioxygenase ETHE1</fullName>
    </alternativeName>
</protein>
<evidence type="ECO:0000256" key="3">
    <source>
        <dbReference type="ARBA" id="ARBA00006759"/>
    </source>
</evidence>
<proteinExistence type="inferred from homology"/>
<reference evidence="18" key="1">
    <citation type="submission" date="2022-11" db="UniProtKB">
        <authorList>
            <consortium name="WormBaseParasite"/>
        </authorList>
    </citation>
    <scope>IDENTIFICATION</scope>
</reference>
<dbReference type="Proteomes" id="UP000887577">
    <property type="component" value="Unplaced"/>
</dbReference>
<evidence type="ECO:0000256" key="2">
    <source>
        <dbReference type="ARBA" id="ARBA00004173"/>
    </source>
</evidence>
<keyword evidence="10" id="KW-0496">Mitochondrion</keyword>
<dbReference type="InterPro" id="IPR036866">
    <property type="entry name" value="RibonucZ/Hydroxyglut_hydro"/>
</dbReference>
<evidence type="ECO:0000256" key="4">
    <source>
        <dbReference type="ARBA" id="ARBA00022723"/>
    </source>
</evidence>
<evidence type="ECO:0000256" key="7">
    <source>
        <dbReference type="ARBA" id="ARBA00022990"/>
    </source>
</evidence>
<name>A0A914YZY4_9BILA</name>
<dbReference type="WBParaSite" id="PSU_v2.g5660.t1">
    <property type="protein sequence ID" value="PSU_v2.g5660.t1"/>
    <property type="gene ID" value="PSU_v2.g5660"/>
</dbReference>
<comment type="catalytic activity">
    <reaction evidence="11">
        <text>S-sulfanylglutathione + O2 + H2O = sulfite + glutathione + 2 H(+)</text>
        <dbReference type="Rhea" id="RHEA:12981"/>
        <dbReference type="ChEBI" id="CHEBI:15377"/>
        <dbReference type="ChEBI" id="CHEBI:15378"/>
        <dbReference type="ChEBI" id="CHEBI:15379"/>
        <dbReference type="ChEBI" id="CHEBI:17359"/>
        <dbReference type="ChEBI" id="CHEBI:57925"/>
        <dbReference type="ChEBI" id="CHEBI:58905"/>
        <dbReference type="EC" id="1.13.11.18"/>
    </reaction>
</comment>
<organism evidence="17 18">
    <name type="scientific">Panagrolaimus superbus</name>
    <dbReference type="NCBI Taxonomy" id="310955"/>
    <lineage>
        <taxon>Eukaryota</taxon>
        <taxon>Metazoa</taxon>
        <taxon>Ecdysozoa</taxon>
        <taxon>Nematoda</taxon>
        <taxon>Chromadorea</taxon>
        <taxon>Rhabditida</taxon>
        <taxon>Tylenchina</taxon>
        <taxon>Panagrolaimomorpha</taxon>
        <taxon>Panagrolaimoidea</taxon>
        <taxon>Panagrolaimidae</taxon>
        <taxon>Panagrolaimus</taxon>
    </lineage>
</organism>
<evidence type="ECO:0000313" key="18">
    <source>
        <dbReference type="WBParaSite" id="PSU_v2.g5660.t1"/>
    </source>
</evidence>
<evidence type="ECO:0000313" key="17">
    <source>
        <dbReference type="Proteomes" id="UP000887577"/>
    </source>
</evidence>
<dbReference type="SUPFAM" id="SSF56281">
    <property type="entry name" value="Metallo-hydrolase/oxidoreductase"/>
    <property type="match status" value="1"/>
</dbReference>
<accession>A0A914YZY4</accession>
<evidence type="ECO:0000256" key="14">
    <source>
        <dbReference type="ARBA" id="ARBA00067300"/>
    </source>
</evidence>
<evidence type="ECO:0000256" key="1">
    <source>
        <dbReference type="ARBA" id="ARBA00001954"/>
    </source>
</evidence>